<proteinExistence type="predicted"/>
<evidence type="ECO:0000259" key="2">
    <source>
        <dbReference type="Pfam" id="PF20720"/>
    </source>
</evidence>
<dbReference type="InterPro" id="IPR027417">
    <property type="entry name" value="P-loop_NTPase"/>
</dbReference>
<sequence length="591" mass="69524">MSYIYFGSKWRNKSLLDEIFLKYNIAFAGFKDDDADYQIALEKTKNTYIKKGTKIVIAEGIKVKAVGIALSDSITLDKLIKEYNNKDKEQIKNYLSYIDDTILCVKAKLYKLSLEDEFNFGSQARRFCNIKDSITKDNIDKLLKKYSGNMHMENLKENCIKLLKENYNLILTGAPGTGKTYLAKQIAAKMIFDNNIEYREDLEDDDNFKNQCKFVQFHPSYDYTDFVEGLRPIKDINGNIGFERKDGVFKEFCKKAINAPFETIIEYKKYNDYDIYKECLVDFIWKVKNDPQNTVDNKIKEIEADYNKEILRFNDGSNYLKFKPFKAFIDYIKYEDKEKFKKDVGRDTINSNTNIFLKKLKEYFDNVYRQKLEMNNNDTTIEKVQKKNFVFIIDEINRGEISKIFGELFFAIDTGYRGEIGRVKTQYNNLISNDETDDEFEEGFFVPENVYIIGTMNDIDRSVESMDFAMRRRFAWKEIKAKDKQDMLDNVLDNEILDEAKDRMKKLNEAIEKIEGFNSSYHIGASYFLKLKNYYQNNNKDDAFDMLWENHLKGLLYEYLRGMPDAENKLDELKNAYNLISINGNVANNIE</sequence>
<dbReference type="SUPFAM" id="SSF52540">
    <property type="entry name" value="P-loop containing nucleoside triphosphate hydrolases"/>
    <property type="match status" value="2"/>
</dbReference>
<evidence type="ECO:0000313" key="3">
    <source>
        <dbReference type="EMBL" id="MDO7020046.1"/>
    </source>
</evidence>
<dbReference type="InterPro" id="IPR049050">
    <property type="entry name" value="nSTAND3"/>
</dbReference>
<keyword evidence="4" id="KW-1185">Reference proteome</keyword>
<comment type="caution">
    <text evidence="3">The sequence shown here is derived from an EMBL/GenBank/DDBJ whole genome shotgun (WGS) entry which is preliminary data.</text>
</comment>
<evidence type="ECO:0000259" key="1">
    <source>
        <dbReference type="Pfam" id="PF07728"/>
    </source>
</evidence>
<accession>A0ABT8YVW4</accession>
<feature type="domain" description="Novel STAND NTPase 3" evidence="2">
    <location>
        <begin position="157"/>
        <end position="204"/>
    </location>
</feature>
<feature type="domain" description="ATPase dynein-related AAA" evidence="1">
    <location>
        <begin position="385"/>
        <end position="474"/>
    </location>
</feature>
<dbReference type="RefSeq" id="WP_304392263.1">
    <property type="nucleotide sequence ID" value="NZ_JAUPBM010000039.1"/>
</dbReference>
<dbReference type="InterPro" id="IPR052934">
    <property type="entry name" value="Methyl-DNA_Rec/Restrict_Enz"/>
</dbReference>
<dbReference type="Pfam" id="PF07728">
    <property type="entry name" value="AAA_5"/>
    <property type="match status" value="1"/>
</dbReference>
<gene>
    <name evidence="3" type="ORF">Q5M86_04600</name>
</gene>
<dbReference type="PANTHER" id="PTHR37291">
    <property type="entry name" value="5-METHYLCYTOSINE-SPECIFIC RESTRICTION ENZYME B"/>
    <property type="match status" value="1"/>
</dbReference>
<dbReference type="PANTHER" id="PTHR37291:SF1">
    <property type="entry name" value="TYPE IV METHYL-DIRECTED RESTRICTION ENZYME ECOKMCRB SUBUNIT"/>
    <property type="match status" value="1"/>
</dbReference>
<dbReference type="EMBL" id="JAUPBM010000039">
    <property type="protein sequence ID" value="MDO7020046.1"/>
    <property type="molecule type" value="Genomic_DNA"/>
</dbReference>
<evidence type="ECO:0000313" key="4">
    <source>
        <dbReference type="Proteomes" id="UP001175147"/>
    </source>
</evidence>
<organism evidence="3 4">
    <name type="scientific">Brachyspira innocens</name>
    <dbReference type="NCBI Taxonomy" id="13264"/>
    <lineage>
        <taxon>Bacteria</taxon>
        <taxon>Pseudomonadati</taxon>
        <taxon>Spirochaetota</taxon>
        <taxon>Spirochaetia</taxon>
        <taxon>Brachyspirales</taxon>
        <taxon>Brachyspiraceae</taxon>
        <taxon>Brachyspira</taxon>
    </lineage>
</organism>
<dbReference type="Proteomes" id="UP001175147">
    <property type="component" value="Unassembled WGS sequence"/>
</dbReference>
<reference evidence="3" key="1">
    <citation type="submission" date="2023-07" db="EMBL/GenBank/DDBJ databases">
        <title>Mucosal microbiota of week-old chicken and adult hens.</title>
        <authorList>
            <person name="Volf J."/>
            <person name="Karasova D."/>
            <person name="Crhanova M."/>
            <person name="Faldynova M."/>
            <person name="Prikrylova H."/>
            <person name="Zeman M."/>
            <person name="Babak V."/>
            <person name="Rajova J."/>
            <person name="Rychlik I."/>
        </authorList>
    </citation>
    <scope>NUCLEOTIDE SEQUENCE</scope>
    <source>
        <strain evidence="3">ET902</strain>
    </source>
</reference>
<dbReference type="InterPro" id="IPR011704">
    <property type="entry name" value="ATPase_dyneun-rel_AAA"/>
</dbReference>
<name>A0ABT8YVW4_9SPIR</name>
<dbReference type="Gene3D" id="3.40.50.300">
    <property type="entry name" value="P-loop containing nucleotide triphosphate hydrolases"/>
    <property type="match status" value="2"/>
</dbReference>
<protein>
    <submittedName>
        <fullName evidence="3">AAA family ATPase</fullName>
    </submittedName>
</protein>
<dbReference type="Pfam" id="PF20720">
    <property type="entry name" value="nSTAND3"/>
    <property type="match status" value="1"/>
</dbReference>